<dbReference type="EMBL" id="BMEC01000002">
    <property type="protein sequence ID" value="GGC24878.1"/>
    <property type="molecule type" value="Genomic_DNA"/>
</dbReference>
<evidence type="ECO:0000256" key="3">
    <source>
        <dbReference type="ARBA" id="ARBA00022801"/>
    </source>
</evidence>
<reference evidence="8" key="1">
    <citation type="journal article" date="2019" name="Int. J. Syst. Evol. Microbiol.">
        <title>The Global Catalogue of Microorganisms (GCM) 10K type strain sequencing project: providing services to taxonomists for standard genome sequencing and annotation.</title>
        <authorList>
            <consortium name="The Broad Institute Genomics Platform"/>
            <consortium name="The Broad Institute Genome Sequencing Center for Infectious Disease"/>
            <person name="Wu L."/>
            <person name="Ma J."/>
        </authorList>
    </citation>
    <scope>NUCLEOTIDE SEQUENCE [LARGE SCALE GENOMIC DNA]</scope>
    <source>
        <strain evidence="8">CGMCC 1.10832</strain>
    </source>
</reference>
<proteinExistence type="inferred from homology"/>
<dbReference type="Proteomes" id="UP000636010">
    <property type="component" value="Unassembled WGS sequence"/>
</dbReference>
<dbReference type="GO" id="GO:0008233">
    <property type="term" value="F:peptidase activity"/>
    <property type="evidence" value="ECO:0007669"/>
    <property type="project" value="UniProtKB-KW"/>
</dbReference>
<evidence type="ECO:0000259" key="6">
    <source>
        <dbReference type="Pfam" id="PF00082"/>
    </source>
</evidence>
<dbReference type="GO" id="GO:0006508">
    <property type="term" value="P:proteolysis"/>
    <property type="evidence" value="ECO:0007669"/>
    <property type="project" value="UniProtKB-KW"/>
</dbReference>
<evidence type="ECO:0000256" key="1">
    <source>
        <dbReference type="ARBA" id="ARBA00011073"/>
    </source>
</evidence>
<sequence>MESFYPLPSEWHQFVEAEHLTIHYRSKWFNSLSVTLEEQLIDKVISFPFVKSVEIVKELAIHSMEVDRAKQSKELGYALEQINASYLTDSLKLNGKGVKIGVVDGGFMKANENEALKTMANKKQIRYFKDYLLPENTDPYYGKWFSHDNHGTQVLEMIAGYDPENSLQLGMATEATYYLARTDHGVRENRLEEDYWLMAIENFYEQGIRLVNSSLGYTDGFDKRKENHKVKEVDGKSSLITQAAQKAAEKGMLIVLAAGNDGDGKWKTLSLPADANDVLTVGATRFDTWSKVYYSSIGPEVVSFTKPDISCFASNGTSFSAPIITGLAACIWQYDSTLTNYEVMDIIKKSGHLAEAPNNYLGHGVPNAEEVAMLLKGNELTRKLVSVQQKSNTFTVENDEISELVVFHKKDKKSVILQEIIEMQESQPVITITRKEEAQFTTVVSRNKLLIEIEWVD</sequence>
<comment type="caution">
    <text evidence="7">The sequence shown here is derived from an EMBL/GenBank/DDBJ whole genome shotgun (WGS) entry which is preliminary data.</text>
</comment>
<accession>A0ABQ1LHY2</accession>
<dbReference type="PANTHER" id="PTHR43806">
    <property type="entry name" value="PEPTIDASE S8"/>
    <property type="match status" value="1"/>
</dbReference>
<name>A0ABQ1LHY2_9BACT</name>
<feature type="domain" description="Peptidase S8/S53" evidence="6">
    <location>
        <begin position="95"/>
        <end position="364"/>
    </location>
</feature>
<evidence type="ECO:0000256" key="2">
    <source>
        <dbReference type="ARBA" id="ARBA00022670"/>
    </source>
</evidence>
<dbReference type="InterPro" id="IPR036852">
    <property type="entry name" value="Peptidase_S8/S53_dom_sf"/>
</dbReference>
<dbReference type="InterPro" id="IPR023828">
    <property type="entry name" value="Peptidase_S8_Ser-AS"/>
</dbReference>
<feature type="active site" description="Charge relay system" evidence="5">
    <location>
        <position position="318"/>
    </location>
</feature>
<dbReference type="InterPro" id="IPR015500">
    <property type="entry name" value="Peptidase_S8_subtilisin-rel"/>
</dbReference>
<dbReference type="Gene3D" id="3.40.50.200">
    <property type="entry name" value="Peptidase S8/S53 domain"/>
    <property type="match status" value="1"/>
</dbReference>
<keyword evidence="8" id="KW-1185">Reference proteome</keyword>
<dbReference type="InterPro" id="IPR000209">
    <property type="entry name" value="Peptidase_S8/S53_dom"/>
</dbReference>
<comment type="similarity">
    <text evidence="1 5">Belongs to the peptidase S8 family.</text>
</comment>
<dbReference type="Pfam" id="PF00082">
    <property type="entry name" value="Peptidase_S8"/>
    <property type="match status" value="1"/>
</dbReference>
<keyword evidence="2 5" id="KW-0645">Protease</keyword>
<organism evidence="7 8">
    <name type="scientific">Marivirga lumbricoides</name>
    <dbReference type="NCBI Taxonomy" id="1046115"/>
    <lineage>
        <taxon>Bacteria</taxon>
        <taxon>Pseudomonadati</taxon>
        <taxon>Bacteroidota</taxon>
        <taxon>Cytophagia</taxon>
        <taxon>Cytophagales</taxon>
        <taxon>Marivirgaceae</taxon>
        <taxon>Marivirga</taxon>
    </lineage>
</organism>
<keyword evidence="3 5" id="KW-0378">Hydrolase</keyword>
<feature type="active site" description="Charge relay system" evidence="5">
    <location>
        <position position="150"/>
    </location>
</feature>
<dbReference type="PROSITE" id="PS00138">
    <property type="entry name" value="SUBTILASE_SER"/>
    <property type="match status" value="1"/>
</dbReference>
<dbReference type="SUPFAM" id="SSF52743">
    <property type="entry name" value="Subtilisin-like"/>
    <property type="match status" value="1"/>
</dbReference>
<feature type="active site" description="Charge relay system" evidence="5">
    <location>
        <position position="104"/>
    </location>
</feature>
<keyword evidence="4 5" id="KW-0720">Serine protease</keyword>
<protein>
    <submittedName>
        <fullName evidence="7">Serine protease</fullName>
    </submittedName>
</protein>
<gene>
    <name evidence="7" type="ORF">GCM10011506_07730</name>
</gene>
<dbReference type="PANTHER" id="PTHR43806:SF67">
    <property type="entry name" value="EGF-LIKE DOMAIN-CONTAINING PROTEIN"/>
    <property type="match status" value="1"/>
</dbReference>
<evidence type="ECO:0000256" key="5">
    <source>
        <dbReference type="PROSITE-ProRule" id="PRU01240"/>
    </source>
</evidence>
<evidence type="ECO:0000313" key="7">
    <source>
        <dbReference type="EMBL" id="GGC24878.1"/>
    </source>
</evidence>
<dbReference type="PRINTS" id="PR00723">
    <property type="entry name" value="SUBTILISIN"/>
</dbReference>
<evidence type="ECO:0000313" key="8">
    <source>
        <dbReference type="Proteomes" id="UP000636010"/>
    </source>
</evidence>
<evidence type="ECO:0000256" key="4">
    <source>
        <dbReference type="ARBA" id="ARBA00022825"/>
    </source>
</evidence>
<dbReference type="InterPro" id="IPR050131">
    <property type="entry name" value="Peptidase_S8_subtilisin-like"/>
</dbReference>
<dbReference type="PROSITE" id="PS51892">
    <property type="entry name" value="SUBTILASE"/>
    <property type="match status" value="1"/>
</dbReference>